<keyword evidence="2" id="KW-1185">Reference proteome</keyword>
<evidence type="ECO:0000313" key="2">
    <source>
        <dbReference type="Proteomes" id="UP000018144"/>
    </source>
</evidence>
<name>U4L7Q5_PYROM</name>
<reference evidence="1 2" key="1">
    <citation type="journal article" date="2013" name="PLoS Genet.">
        <title>The genome and development-dependent transcriptomes of Pyronema confluens: a window into fungal evolution.</title>
        <authorList>
            <person name="Traeger S."/>
            <person name="Altegoer F."/>
            <person name="Freitag M."/>
            <person name="Gabaldon T."/>
            <person name="Kempken F."/>
            <person name="Kumar A."/>
            <person name="Marcet-Houben M."/>
            <person name="Poggeler S."/>
            <person name="Stajich J.E."/>
            <person name="Nowrousian M."/>
        </authorList>
    </citation>
    <scope>NUCLEOTIDE SEQUENCE [LARGE SCALE GENOMIC DNA]</scope>
    <source>
        <strain evidence="2">CBS 100304</strain>
        <tissue evidence="1">Vegetative mycelium</tissue>
    </source>
</reference>
<accession>U4L7Q5</accession>
<evidence type="ECO:0000313" key="1">
    <source>
        <dbReference type="EMBL" id="CCX09213.1"/>
    </source>
</evidence>
<proteinExistence type="predicted"/>
<sequence length="17" mass="1866">MLTITTNPPPPLSTNRI</sequence>
<dbReference type="Proteomes" id="UP000018144">
    <property type="component" value="Unassembled WGS sequence"/>
</dbReference>
<dbReference type="AlphaFoldDB" id="U4L7Q5"/>
<dbReference type="EMBL" id="HF935444">
    <property type="protein sequence ID" value="CCX09213.1"/>
    <property type="molecule type" value="Genomic_DNA"/>
</dbReference>
<protein>
    <submittedName>
        <fullName evidence="1">Uncharacterized protein</fullName>
    </submittedName>
</protein>
<organism evidence="1 2">
    <name type="scientific">Pyronema omphalodes (strain CBS 100304)</name>
    <name type="common">Pyronema confluens</name>
    <dbReference type="NCBI Taxonomy" id="1076935"/>
    <lineage>
        <taxon>Eukaryota</taxon>
        <taxon>Fungi</taxon>
        <taxon>Dikarya</taxon>
        <taxon>Ascomycota</taxon>
        <taxon>Pezizomycotina</taxon>
        <taxon>Pezizomycetes</taxon>
        <taxon>Pezizales</taxon>
        <taxon>Pyronemataceae</taxon>
        <taxon>Pyronema</taxon>
    </lineage>
</organism>
<gene>
    <name evidence="1" type="ORF">PCON_08806</name>
</gene>